<dbReference type="InterPro" id="IPR036047">
    <property type="entry name" value="F-box-like_dom_sf"/>
</dbReference>
<reference evidence="1 2" key="1">
    <citation type="submission" date="2016-06" db="EMBL/GenBank/DDBJ databases">
        <authorList>
            <person name="Kjaerup R.B."/>
            <person name="Dalgaard T.S."/>
            <person name="Juul-Madsen H.R."/>
        </authorList>
    </citation>
    <scope>NUCLEOTIDE SEQUENCE [LARGE SCALE GENOMIC DNA]</scope>
    <source>
        <strain evidence="1 2">Pb300</strain>
    </source>
</reference>
<organism evidence="1 2">
    <name type="scientific">Paracoccidioides brasiliensis</name>
    <dbReference type="NCBI Taxonomy" id="121759"/>
    <lineage>
        <taxon>Eukaryota</taxon>
        <taxon>Fungi</taxon>
        <taxon>Dikarya</taxon>
        <taxon>Ascomycota</taxon>
        <taxon>Pezizomycotina</taxon>
        <taxon>Eurotiomycetes</taxon>
        <taxon>Eurotiomycetidae</taxon>
        <taxon>Onygenales</taxon>
        <taxon>Ajellomycetaceae</taxon>
        <taxon>Paracoccidioides</taxon>
    </lineage>
</organism>
<dbReference type="VEuPathDB" id="FungiDB:PADG_08398"/>
<dbReference type="EMBL" id="LZYO01000312">
    <property type="protein sequence ID" value="ODH19689.1"/>
    <property type="molecule type" value="Genomic_DNA"/>
</dbReference>
<dbReference type="SUPFAM" id="SSF81383">
    <property type="entry name" value="F-box domain"/>
    <property type="match status" value="1"/>
</dbReference>
<protein>
    <recommendedName>
        <fullName evidence="3">F-box domain-containing protein</fullName>
    </recommendedName>
</protein>
<evidence type="ECO:0000313" key="2">
    <source>
        <dbReference type="Proteomes" id="UP000242814"/>
    </source>
</evidence>
<gene>
    <name evidence="1" type="ORF">ACO22_06137</name>
</gene>
<evidence type="ECO:0000313" key="1">
    <source>
        <dbReference type="EMBL" id="ODH19689.1"/>
    </source>
</evidence>
<evidence type="ECO:0008006" key="3">
    <source>
        <dbReference type="Google" id="ProtNLM"/>
    </source>
</evidence>
<dbReference type="VEuPathDB" id="FungiDB:PABG_07328"/>
<name>A0A1D2J8A1_PARBR</name>
<dbReference type="AlphaFoldDB" id="A0A1D2J8A1"/>
<comment type="caution">
    <text evidence="1">The sequence shown here is derived from an EMBL/GenBank/DDBJ whole genome shotgun (WGS) entry which is preliminary data.</text>
</comment>
<sequence length="410" mass="47188">MANPTHCSLLRLLKAHSILAPARPHKDVTLFYIDIIARMPLDTLATELLLHIFHSCNSIADVLNLSLTCRRLQGVFSSSQKLTILANAAETEYGPLEDIIQLVTQNASQPAHIRREAPISMSLIQQIVDVGRVAKKWEEIYPLKKWKVDFENRRVLDFRERFILRRAVYRLWLYSRAFHCQLFPRTSRTLPSIVHERAELLQNWSTSELAEIEDFRLVMREVMQNQICPSNDTIQRKCRKRYPERMPASTNIHLSSPSLLMPSTQFAVVDSQSKHAFASSIDNGLFRSLAPRNHGRAIGVISTVNKYATKFRSDLYHEPGAEGWGDQISHYYVVEDMMKLDPSQVLWLRENAPFKEQVESYVRWIGDWFENNGETFGQTLEWVISERGDDYMALHFSIVDGEAGIAKAKT</sequence>
<dbReference type="Proteomes" id="UP000242814">
    <property type="component" value="Unassembled WGS sequence"/>
</dbReference>
<accession>A0A1D2J8A1</accession>
<proteinExistence type="predicted"/>